<organism evidence="3 4">
    <name type="scientific">Zosterops borbonicus</name>
    <dbReference type="NCBI Taxonomy" id="364589"/>
    <lineage>
        <taxon>Eukaryota</taxon>
        <taxon>Metazoa</taxon>
        <taxon>Chordata</taxon>
        <taxon>Craniata</taxon>
        <taxon>Vertebrata</taxon>
        <taxon>Euteleostomi</taxon>
        <taxon>Archelosauria</taxon>
        <taxon>Archosauria</taxon>
        <taxon>Dinosauria</taxon>
        <taxon>Saurischia</taxon>
        <taxon>Theropoda</taxon>
        <taxon>Coelurosauria</taxon>
        <taxon>Aves</taxon>
        <taxon>Neognathae</taxon>
        <taxon>Neoaves</taxon>
        <taxon>Telluraves</taxon>
        <taxon>Australaves</taxon>
        <taxon>Passeriformes</taxon>
        <taxon>Sylvioidea</taxon>
        <taxon>Zosteropidae</taxon>
        <taxon>Zosterops</taxon>
    </lineage>
</organism>
<gene>
    <name evidence="3" type="ORF">HGM15179_010333</name>
</gene>
<dbReference type="PANTHER" id="PTHR28336">
    <property type="entry name" value="BA1-643"/>
    <property type="match status" value="1"/>
</dbReference>
<dbReference type="CDD" id="cd08779">
    <property type="entry name" value="Death_PIDD"/>
    <property type="match status" value="1"/>
</dbReference>
<feature type="domain" description="Death" evidence="2">
    <location>
        <begin position="877"/>
        <end position="941"/>
    </location>
</feature>
<feature type="compositionally biased region" description="Basic and acidic residues" evidence="1">
    <location>
        <begin position="194"/>
        <end position="211"/>
    </location>
</feature>
<dbReference type="PROSITE" id="PS50017">
    <property type="entry name" value="DEATH_DOMAIN"/>
    <property type="match status" value="1"/>
</dbReference>
<accession>A0A8K1GDL0</accession>
<sequence>MKYQGVLVDSRLNMSQQGAWAAKEANGILAWIRNGVASRSRKVILPLYSALVRPHLECCVQFWPLSLGKTLRRLSTSRGGNKAEYNRIIDYLQKVKEYLINAISHLQESENKFYAANCRQDGNSQNQTGENAPRETDVHFSGGEATDSLQASPSASQQFQRTSLNKTETQNVNQTHTSEIKTLGKAASLAENKSSQEQDTSRESPMKMEDGEHQLLIISFTKKKECNGKDKVHGGSSVTEKPPELVFQDALTHSEEDILSGTLEDIYDRGIMNHFEQEKREVVRDNLKGLESEDHRLTEKMKDNKMEKNNDIFRNDLSTFTSSAQTYDLTDVNPSVSDSEAQNSRYWMNKEFLVKGSGKNKQEIACYIKAPATVLENLKCNVLNDTSSLVVDDSEELVSNVISIECYDYEKLLFPINIAIPFTSCFRGNYREIMVKVTDMNFQSNYLTPISLQGYQGNHKESFAEVKIYHLGVFSVLSCLKKETFTVPKVGLLQKLNVDSRISFCYHSEAFSSPAPMQLKIQPIEPSLVSALKARHDMYHSVISTSALVHVQHPSAQPFNSSVTITLPCPPSPDKKRQGDETEHARAISANIKRVAALYHPRAGSTSVRKSGDNLSDTLKLLGHRNKEEGWKVFDDVIIQNAQNGLVSFELNEHLESFVVIRLSFLLENTYLLLFAQALEEALHSTMANVILHQKRENPHKIVVLLSASRDLTNELQNLHEEGYFGPPEPTQQFPLRQGEQIHFRFRGNISASENGGDFRKVYRLIFHSQRQPRLELQIKEVDEFGNHTSPHYKGTAVFYKITREMIPKKWEQTLPYDGYQHQSPLCKLALTLPKHEKLMRRPQSTKRLFSDSSEALWDNLLFWLAEELAEDNTSLFALRLPVRRSVLQLVRLKCPDDLTHQIYELLCCWKKTLPKSADKQQLLSRYLQKSGRSDLSEELQFKWQNKVFT</sequence>
<dbReference type="EMBL" id="SWJQ01000296">
    <property type="protein sequence ID" value="TRZ16776.1"/>
    <property type="molecule type" value="Genomic_DNA"/>
</dbReference>
<evidence type="ECO:0000313" key="3">
    <source>
        <dbReference type="EMBL" id="TRZ16776.1"/>
    </source>
</evidence>
<feature type="region of interest" description="Disordered" evidence="1">
    <location>
        <begin position="119"/>
        <end position="211"/>
    </location>
</feature>
<dbReference type="SUPFAM" id="SSF47986">
    <property type="entry name" value="DEATH domain"/>
    <property type="match status" value="1"/>
</dbReference>
<feature type="compositionally biased region" description="Polar residues" evidence="1">
    <location>
        <begin position="147"/>
        <end position="177"/>
    </location>
</feature>
<dbReference type="GO" id="GO:0007165">
    <property type="term" value="P:signal transduction"/>
    <property type="evidence" value="ECO:0007669"/>
    <property type="project" value="InterPro"/>
</dbReference>
<comment type="caution">
    <text evidence="3">The sequence shown here is derived from an EMBL/GenBank/DDBJ whole genome shotgun (WGS) entry which is preliminary data.</text>
</comment>
<dbReference type="OrthoDB" id="6118651at2759"/>
<evidence type="ECO:0000259" key="2">
    <source>
        <dbReference type="PROSITE" id="PS50017"/>
    </source>
</evidence>
<dbReference type="Proteomes" id="UP000796761">
    <property type="component" value="Unassembled WGS sequence"/>
</dbReference>
<keyword evidence="4" id="KW-1185">Reference proteome</keyword>
<dbReference type="InterPro" id="IPR000488">
    <property type="entry name" value="Death_dom"/>
</dbReference>
<dbReference type="Gene3D" id="1.10.533.10">
    <property type="entry name" value="Death Domain, Fas"/>
    <property type="match status" value="1"/>
</dbReference>
<dbReference type="Pfam" id="PF00531">
    <property type="entry name" value="Death"/>
    <property type="match status" value="1"/>
</dbReference>
<dbReference type="PANTHER" id="PTHR28336:SF4">
    <property type="entry name" value="DEATH DOMAIN-CONTAINING PROTEIN 1"/>
    <property type="match status" value="1"/>
</dbReference>
<protein>
    <recommendedName>
        <fullName evidence="2">Death domain-containing protein</fullName>
    </recommendedName>
</protein>
<reference evidence="3" key="1">
    <citation type="submission" date="2019-04" db="EMBL/GenBank/DDBJ databases">
        <title>Genome assembly of Zosterops borbonicus 15179.</title>
        <authorList>
            <person name="Leroy T."/>
            <person name="Anselmetti Y."/>
            <person name="Tilak M.-K."/>
            <person name="Nabholz B."/>
        </authorList>
    </citation>
    <scope>NUCLEOTIDE SEQUENCE</scope>
    <source>
        <strain evidence="3">HGM_15179</strain>
        <tissue evidence="3">Muscle</tissue>
    </source>
</reference>
<feature type="compositionally biased region" description="Polar residues" evidence="1">
    <location>
        <begin position="120"/>
        <end position="130"/>
    </location>
</feature>
<evidence type="ECO:0000256" key="1">
    <source>
        <dbReference type="SAM" id="MobiDB-lite"/>
    </source>
</evidence>
<dbReference type="InterPro" id="IPR011029">
    <property type="entry name" value="DEATH-like_dom_sf"/>
</dbReference>
<dbReference type="AlphaFoldDB" id="A0A8K1GDL0"/>
<proteinExistence type="predicted"/>
<evidence type="ECO:0000313" key="4">
    <source>
        <dbReference type="Proteomes" id="UP000796761"/>
    </source>
</evidence>
<name>A0A8K1GDL0_9PASS</name>
<dbReference type="Gene3D" id="2.60.220.30">
    <property type="match status" value="1"/>
</dbReference>